<feature type="coiled-coil region" evidence="1">
    <location>
        <begin position="131"/>
        <end position="158"/>
    </location>
</feature>
<organism evidence="3 4">
    <name type="scientific">Carpinus fangiana</name>
    <dbReference type="NCBI Taxonomy" id="176857"/>
    <lineage>
        <taxon>Eukaryota</taxon>
        <taxon>Viridiplantae</taxon>
        <taxon>Streptophyta</taxon>
        <taxon>Embryophyta</taxon>
        <taxon>Tracheophyta</taxon>
        <taxon>Spermatophyta</taxon>
        <taxon>Magnoliopsida</taxon>
        <taxon>eudicotyledons</taxon>
        <taxon>Gunneridae</taxon>
        <taxon>Pentapetalae</taxon>
        <taxon>rosids</taxon>
        <taxon>fabids</taxon>
        <taxon>Fagales</taxon>
        <taxon>Betulaceae</taxon>
        <taxon>Carpinus</taxon>
    </lineage>
</organism>
<feature type="compositionally biased region" description="Basic and acidic residues" evidence="2">
    <location>
        <begin position="760"/>
        <end position="770"/>
    </location>
</feature>
<feature type="compositionally biased region" description="Polar residues" evidence="2">
    <location>
        <begin position="57"/>
        <end position="80"/>
    </location>
</feature>
<feature type="compositionally biased region" description="Low complexity" evidence="2">
    <location>
        <begin position="10"/>
        <end position="22"/>
    </location>
</feature>
<reference evidence="3 4" key="1">
    <citation type="submission" date="2019-06" db="EMBL/GenBank/DDBJ databases">
        <title>A chromosomal-level reference genome of Carpinus fangiana (Coryloideae, Betulaceae).</title>
        <authorList>
            <person name="Yang X."/>
            <person name="Wang Z."/>
            <person name="Zhang L."/>
            <person name="Hao G."/>
            <person name="Liu J."/>
            <person name="Yang Y."/>
        </authorList>
    </citation>
    <scope>NUCLEOTIDE SEQUENCE [LARGE SCALE GENOMIC DNA]</scope>
    <source>
        <strain evidence="3">Cfa_2016G</strain>
        <tissue evidence="3">Leaf</tissue>
    </source>
</reference>
<comment type="caution">
    <text evidence="3">The sequence shown here is derived from an EMBL/GenBank/DDBJ whole genome shotgun (WGS) entry which is preliminary data.</text>
</comment>
<name>A0A5N6KVB9_9ROSI</name>
<feature type="region of interest" description="Disordered" evidence="2">
    <location>
        <begin position="748"/>
        <end position="855"/>
    </location>
</feature>
<accession>A0A5N6KVB9</accession>
<evidence type="ECO:0000256" key="2">
    <source>
        <dbReference type="SAM" id="MobiDB-lite"/>
    </source>
</evidence>
<dbReference type="Pfam" id="PF09421">
    <property type="entry name" value="FRQ"/>
    <property type="match status" value="1"/>
</dbReference>
<dbReference type="AlphaFoldDB" id="A0A5N6KVB9"/>
<feature type="region of interest" description="Disordered" evidence="2">
    <location>
        <begin position="359"/>
        <end position="405"/>
    </location>
</feature>
<dbReference type="EMBL" id="VIBQ01000013">
    <property type="protein sequence ID" value="KAB8346228.1"/>
    <property type="molecule type" value="Genomic_DNA"/>
</dbReference>
<dbReference type="GO" id="GO:0005737">
    <property type="term" value="C:cytoplasm"/>
    <property type="evidence" value="ECO:0007669"/>
    <property type="project" value="InterPro"/>
</dbReference>
<feature type="region of interest" description="Disordered" evidence="2">
    <location>
        <begin position="885"/>
        <end position="940"/>
    </location>
</feature>
<dbReference type="InterPro" id="IPR018554">
    <property type="entry name" value="FRQ"/>
</dbReference>
<feature type="region of interest" description="Disordered" evidence="2">
    <location>
        <begin position="241"/>
        <end position="272"/>
    </location>
</feature>
<sequence length="940" mass="100323">MSHPPPPPSTAAHARAPAAARRCPADQSVSLRRLPTQNVASRTLPEPAKPASAASSLINNRDSSGESSNVDNWFENSNNNLDRDAHSRIADKEPPFYLRHHSSTDSPLDNARFAAPLPSHLKHVQSSGSGSEEYRSVIDDLTIQMKKMKRKLRRYEQLHDPRLQAEKLFEVRVHGLPADKKRELEDLLRTFSANLNSTPDQVTTDKIGALASAAAAGKPTTSLTSTRFAADSGYGSMTTPNQMAKGSALPNGSSVAASGSQGGMVGASEVPGKDQNVRSFLHDLPQGLLQPPPSSLSETARKKLVVSRLEQIFNGRGALLEGSQQPLQQQEVSKEAASNDQSVDALHARGGEGAREARIMLFGPGGGSPDNANVSHGYGDGEDKQEPSEGASGSSSFLEQRPTRPLDLDPFRAQVASDNIEYIRHLGFSVPSKSSSPVDSEGWIYLNLLINMAQLHTINVTPAFVKHAVSDFSHQLELSADGRKVRWRAHSTQRHGLFTSNSNNHSGDSEENDSSTGASKDPMPGQKRSRSAFGGPGTNLGNEDSQSKRPALLATNEASFVYAPLFYRQSEDDDDASMADNESSTSSPDMVGELSAMASGTGHVSGPQRRGDGPIIFYNNSYFCTDLSGDRGEPTMDHISLDRQEQFTSKPLGVDMRGERKTSWGVRGAHGARYFREGGEAPAKKMSEVDAAQVTDIEFPSSSEGASRHVSFADESQTVDFEVCGLGGVTPADNLSITVTKELRPRLPRRKLSVMRPPRTRLDGVLERKAGASPGADKILHVRTTPLEPSALPEASMAYQSDESEDLSDAESSGTGVAPVGRKSPRRSSNFNHGFGSSASEASSEGSSVAAESGSQADVVDFLSLARKADPEAIRAREREYDAQMAERLAEDIPAGSSAATAGGGSNNNSPALIGAGGLQRQETTSGESSDDSAERSISS</sequence>
<proteinExistence type="predicted"/>
<evidence type="ECO:0000256" key="1">
    <source>
        <dbReference type="SAM" id="Coils"/>
    </source>
</evidence>
<evidence type="ECO:0000313" key="3">
    <source>
        <dbReference type="EMBL" id="KAB8346228.1"/>
    </source>
</evidence>
<keyword evidence="1" id="KW-0175">Coiled coil</keyword>
<feature type="region of interest" description="Disordered" evidence="2">
    <location>
        <begin position="322"/>
        <end position="342"/>
    </location>
</feature>
<feature type="region of interest" description="Disordered" evidence="2">
    <location>
        <begin position="572"/>
        <end position="610"/>
    </location>
</feature>
<keyword evidence="4" id="KW-1185">Reference proteome</keyword>
<feature type="region of interest" description="Disordered" evidence="2">
    <location>
        <begin position="489"/>
        <end position="548"/>
    </location>
</feature>
<evidence type="ECO:0008006" key="5">
    <source>
        <dbReference type="Google" id="ProtNLM"/>
    </source>
</evidence>
<protein>
    <recommendedName>
        <fullName evidence="5">Frequency clock protein</fullName>
    </recommendedName>
</protein>
<dbReference type="GO" id="GO:0006355">
    <property type="term" value="P:regulation of DNA-templated transcription"/>
    <property type="evidence" value="ECO:0007669"/>
    <property type="project" value="InterPro"/>
</dbReference>
<dbReference type="Proteomes" id="UP000327013">
    <property type="component" value="Unassembled WGS sequence"/>
</dbReference>
<feature type="compositionally biased region" description="Low complexity" evidence="2">
    <location>
        <begin position="836"/>
        <end position="855"/>
    </location>
</feature>
<dbReference type="GO" id="GO:0005634">
    <property type="term" value="C:nucleus"/>
    <property type="evidence" value="ECO:0007669"/>
    <property type="project" value="InterPro"/>
</dbReference>
<feature type="region of interest" description="Disordered" evidence="2">
    <location>
        <begin position="1"/>
        <end position="81"/>
    </location>
</feature>
<dbReference type="GO" id="GO:0007623">
    <property type="term" value="P:circadian rhythm"/>
    <property type="evidence" value="ECO:0007669"/>
    <property type="project" value="InterPro"/>
</dbReference>
<dbReference type="OrthoDB" id="2536795at2759"/>
<evidence type="ECO:0000313" key="4">
    <source>
        <dbReference type="Proteomes" id="UP000327013"/>
    </source>
</evidence>
<gene>
    <name evidence="3" type="ORF">FH972_023273</name>
</gene>
<feature type="compositionally biased region" description="Polar residues" evidence="2">
    <location>
        <begin position="27"/>
        <end position="41"/>
    </location>
</feature>